<accession>A0AAD3XHG9</accession>
<evidence type="ECO:0000313" key="2">
    <source>
        <dbReference type="EMBL" id="GMH04752.1"/>
    </source>
</evidence>
<keyword evidence="3" id="KW-1185">Reference proteome</keyword>
<name>A0AAD3XHG9_NEPGR</name>
<protein>
    <submittedName>
        <fullName evidence="2">Uncharacterized protein</fullName>
    </submittedName>
</protein>
<feature type="signal peptide" evidence="1">
    <location>
        <begin position="1"/>
        <end position="24"/>
    </location>
</feature>
<keyword evidence="1" id="KW-0732">Signal</keyword>
<evidence type="ECO:0000313" key="3">
    <source>
        <dbReference type="Proteomes" id="UP001279734"/>
    </source>
</evidence>
<dbReference type="Proteomes" id="UP001279734">
    <property type="component" value="Unassembled WGS sequence"/>
</dbReference>
<evidence type="ECO:0000256" key="1">
    <source>
        <dbReference type="SAM" id="SignalP"/>
    </source>
</evidence>
<reference evidence="2" key="1">
    <citation type="submission" date="2023-05" db="EMBL/GenBank/DDBJ databases">
        <title>Nepenthes gracilis genome sequencing.</title>
        <authorList>
            <person name="Fukushima K."/>
        </authorList>
    </citation>
    <scope>NUCLEOTIDE SEQUENCE</scope>
    <source>
        <strain evidence="2">SING2019-196</strain>
    </source>
</reference>
<dbReference type="AlphaFoldDB" id="A0AAD3XHG9"/>
<sequence>MLLKCYCFGMVVLVFGLGYQGASAAVRAGLRVDENKLIGGYDILSLAAVPGGCNPCSNGTSWHLSMCRKFVVGL</sequence>
<feature type="chain" id="PRO_5042122745" evidence="1">
    <location>
        <begin position="25"/>
        <end position="74"/>
    </location>
</feature>
<organism evidence="2 3">
    <name type="scientific">Nepenthes gracilis</name>
    <name type="common">Slender pitcher plant</name>
    <dbReference type="NCBI Taxonomy" id="150966"/>
    <lineage>
        <taxon>Eukaryota</taxon>
        <taxon>Viridiplantae</taxon>
        <taxon>Streptophyta</taxon>
        <taxon>Embryophyta</taxon>
        <taxon>Tracheophyta</taxon>
        <taxon>Spermatophyta</taxon>
        <taxon>Magnoliopsida</taxon>
        <taxon>eudicotyledons</taxon>
        <taxon>Gunneridae</taxon>
        <taxon>Pentapetalae</taxon>
        <taxon>Caryophyllales</taxon>
        <taxon>Nepenthaceae</taxon>
        <taxon>Nepenthes</taxon>
    </lineage>
</organism>
<comment type="caution">
    <text evidence="2">The sequence shown here is derived from an EMBL/GenBank/DDBJ whole genome shotgun (WGS) entry which is preliminary data.</text>
</comment>
<proteinExistence type="predicted"/>
<gene>
    <name evidence="2" type="ORF">Nepgr_006592</name>
</gene>
<dbReference type="EMBL" id="BSYO01000005">
    <property type="protein sequence ID" value="GMH04752.1"/>
    <property type="molecule type" value="Genomic_DNA"/>
</dbReference>